<evidence type="ECO:0000313" key="3">
    <source>
        <dbReference type="Proteomes" id="UP000597444"/>
    </source>
</evidence>
<feature type="domain" description="DUF5348" evidence="1">
    <location>
        <begin position="3"/>
        <end position="65"/>
    </location>
</feature>
<reference evidence="2" key="1">
    <citation type="submission" date="2020-10" db="EMBL/GenBank/DDBJ databases">
        <title>Taxonomic study of unclassified bacteria belonging to the class Ktedonobacteria.</title>
        <authorList>
            <person name="Yabe S."/>
            <person name="Wang C.M."/>
            <person name="Zheng Y."/>
            <person name="Sakai Y."/>
            <person name="Cavaletti L."/>
            <person name="Monciardini P."/>
            <person name="Donadio S."/>
        </authorList>
    </citation>
    <scope>NUCLEOTIDE SEQUENCE</scope>
    <source>
        <strain evidence="2">ID150040</strain>
    </source>
</reference>
<proteinExistence type="predicted"/>
<sequence length="89" mass="10127">MNRLVYNQERDELELNGKSVGKGHPLELYVMGYWLSGMVHRDNSGWYLLTRDQVGIRLAAGLRARTPDVALALTFPAHIENSLHYKKSS</sequence>
<evidence type="ECO:0000259" key="1">
    <source>
        <dbReference type="Pfam" id="PF17295"/>
    </source>
</evidence>
<accession>A0A8J3IHG6</accession>
<evidence type="ECO:0000313" key="2">
    <source>
        <dbReference type="EMBL" id="GHO93723.1"/>
    </source>
</evidence>
<protein>
    <recommendedName>
        <fullName evidence="1">DUF5348 domain-containing protein</fullName>
    </recommendedName>
</protein>
<name>A0A8J3IHG6_9CHLR</name>
<dbReference type="InterPro" id="IPR035255">
    <property type="entry name" value="DUF5348"/>
</dbReference>
<gene>
    <name evidence="2" type="ORF">KSF_037710</name>
</gene>
<organism evidence="2 3">
    <name type="scientific">Reticulibacter mediterranei</name>
    <dbReference type="NCBI Taxonomy" id="2778369"/>
    <lineage>
        <taxon>Bacteria</taxon>
        <taxon>Bacillati</taxon>
        <taxon>Chloroflexota</taxon>
        <taxon>Ktedonobacteria</taxon>
        <taxon>Ktedonobacterales</taxon>
        <taxon>Reticulibacteraceae</taxon>
        <taxon>Reticulibacter</taxon>
    </lineage>
</organism>
<dbReference type="EMBL" id="BNJK01000001">
    <property type="protein sequence ID" value="GHO93723.1"/>
    <property type="molecule type" value="Genomic_DNA"/>
</dbReference>
<comment type="caution">
    <text evidence="2">The sequence shown here is derived from an EMBL/GenBank/DDBJ whole genome shotgun (WGS) entry which is preliminary data.</text>
</comment>
<dbReference type="Pfam" id="PF17295">
    <property type="entry name" value="DUF5348"/>
    <property type="match status" value="1"/>
</dbReference>
<dbReference type="Proteomes" id="UP000597444">
    <property type="component" value="Unassembled WGS sequence"/>
</dbReference>
<keyword evidence="3" id="KW-1185">Reference proteome</keyword>
<dbReference type="AlphaFoldDB" id="A0A8J3IHG6"/>
<dbReference type="RefSeq" id="WP_220204495.1">
    <property type="nucleotide sequence ID" value="NZ_BNJK01000001.1"/>
</dbReference>